<proteinExistence type="predicted"/>
<comment type="caution">
    <text evidence="2">The sequence shown here is derived from an EMBL/GenBank/DDBJ whole genome shotgun (WGS) entry which is preliminary data.</text>
</comment>
<dbReference type="AlphaFoldDB" id="A0A9D3WXM6"/>
<protein>
    <submittedName>
        <fullName evidence="2">Uncharacterized protein</fullName>
    </submittedName>
</protein>
<evidence type="ECO:0000256" key="1">
    <source>
        <dbReference type="SAM" id="MobiDB-lite"/>
    </source>
</evidence>
<accession>A0A9D3WXM6</accession>
<feature type="region of interest" description="Disordered" evidence="1">
    <location>
        <begin position="1"/>
        <end position="37"/>
    </location>
</feature>
<sequence>MHHVRSGSVRAEDSPPRHGNGTVPSPQRVHSPEGGDTESVRYDCGSLLLTLYHAVGPAFSVETAGFGPVHSREWGRARFSGYPHLRSLPNSPDASRAPAQEGERTVLCPGPTCPCAMGSSWALSGCPLQTPVVVFFQRPKLCERFSQHVVLWLHD</sequence>
<evidence type="ECO:0000313" key="2">
    <source>
        <dbReference type="EMBL" id="KAH1169046.1"/>
    </source>
</evidence>
<evidence type="ECO:0000313" key="3">
    <source>
        <dbReference type="Proteomes" id="UP000827986"/>
    </source>
</evidence>
<keyword evidence="3" id="KW-1185">Reference proteome</keyword>
<reference evidence="2" key="1">
    <citation type="submission" date="2021-09" db="EMBL/GenBank/DDBJ databases">
        <title>The genome of Mauremys mutica provides insights into the evolution of semi-aquatic lifestyle.</title>
        <authorList>
            <person name="Gong S."/>
            <person name="Gao Y."/>
        </authorList>
    </citation>
    <scope>NUCLEOTIDE SEQUENCE</scope>
    <source>
        <strain evidence="2">MM-2020</strain>
        <tissue evidence="2">Muscle</tissue>
    </source>
</reference>
<dbReference type="EMBL" id="JAHDVG010000485">
    <property type="protein sequence ID" value="KAH1169046.1"/>
    <property type="molecule type" value="Genomic_DNA"/>
</dbReference>
<dbReference type="Proteomes" id="UP000827986">
    <property type="component" value="Unassembled WGS sequence"/>
</dbReference>
<organism evidence="2 3">
    <name type="scientific">Mauremys mutica</name>
    <name type="common">yellowpond turtle</name>
    <dbReference type="NCBI Taxonomy" id="74926"/>
    <lineage>
        <taxon>Eukaryota</taxon>
        <taxon>Metazoa</taxon>
        <taxon>Chordata</taxon>
        <taxon>Craniata</taxon>
        <taxon>Vertebrata</taxon>
        <taxon>Euteleostomi</taxon>
        <taxon>Archelosauria</taxon>
        <taxon>Testudinata</taxon>
        <taxon>Testudines</taxon>
        <taxon>Cryptodira</taxon>
        <taxon>Durocryptodira</taxon>
        <taxon>Testudinoidea</taxon>
        <taxon>Geoemydidae</taxon>
        <taxon>Geoemydinae</taxon>
        <taxon>Mauremys</taxon>
    </lineage>
</organism>
<gene>
    <name evidence="2" type="ORF">KIL84_013636</name>
</gene>
<name>A0A9D3WXM6_9SAUR</name>